<comment type="similarity">
    <text evidence="2">Belongs to the PqqA family.</text>
</comment>
<reference evidence="6" key="1">
    <citation type="journal article" date="2011" name="J. Bacteriol.">
        <title>Genome sequences of eight morphologically diverse alphaproteobacteria.</title>
        <authorList>
            <consortium name="US DOE Joint Genome Institute"/>
            <person name="Brown P.J."/>
            <person name="Kysela D.T."/>
            <person name="Buechlein A."/>
            <person name="Hemmerich C."/>
            <person name="Brun Y.V."/>
        </authorList>
    </citation>
    <scope>NUCLEOTIDE SEQUENCE [LARGE SCALE GENOMIC DNA]</scope>
    <source>
        <strain evidence="6">ATCC 17100 / ATH 3.1.1 / DSM 162 / LMG 4299</strain>
    </source>
</reference>
<evidence type="ECO:0000256" key="1">
    <source>
        <dbReference type="ARBA" id="ARBA00004886"/>
    </source>
</evidence>
<dbReference type="UniPathway" id="UPA00539"/>
<dbReference type="RefSeq" id="WP_013421021.1">
    <property type="nucleotide sequence ID" value="NC_014664.1"/>
</dbReference>
<sequence length="36" mass="3936">MKVWSKPVVSAVEAGFEVTRYLPSTLDVAAKRACPK</sequence>
<accession>E3I414</accession>
<keyword evidence="4" id="KW-0884">PQQ biosynthesis</keyword>
<dbReference type="InterPro" id="IPR011725">
    <property type="entry name" value="PQQ_synth_PqqA"/>
</dbReference>
<dbReference type="GO" id="GO:0018189">
    <property type="term" value="P:pyrroloquinoline quinone biosynthetic process"/>
    <property type="evidence" value="ECO:0007669"/>
    <property type="project" value="UniProtKB-UniPathway"/>
</dbReference>
<dbReference type="NCBIfam" id="TIGR02107">
    <property type="entry name" value="PQQ_syn_pqqA"/>
    <property type="match status" value="1"/>
</dbReference>
<comment type="pathway">
    <text evidence="1">Cofactor biosynthesis; pyrroloquinoline quinone biosynthesis.</text>
</comment>
<protein>
    <recommendedName>
        <fullName evidence="3">Coenzyme PQQ synthesis protein A</fullName>
    </recommendedName>
</protein>
<gene>
    <name evidence="5" type="ordered locus">Rvan_3483</name>
</gene>
<dbReference type="STRING" id="648757.Rvan_3483"/>
<dbReference type="EMBL" id="CP002292">
    <property type="protein sequence ID" value="ADP72663.1"/>
    <property type="molecule type" value="Genomic_DNA"/>
</dbReference>
<evidence type="ECO:0000256" key="4">
    <source>
        <dbReference type="ARBA" id="ARBA00022905"/>
    </source>
</evidence>
<evidence type="ECO:0000256" key="2">
    <source>
        <dbReference type="ARBA" id="ARBA00009325"/>
    </source>
</evidence>
<organism evidence="5 6">
    <name type="scientific">Rhodomicrobium vannielii (strain ATCC 17100 / DSM 162 / LMG 4299 / NCIMB 10020 / ATH 3.1.1)</name>
    <dbReference type="NCBI Taxonomy" id="648757"/>
    <lineage>
        <taxon>Bacteria</taxon>
        <taxon>Pseudomonadati</taxon>
        <taxon>Pseudomonadota</taxon>
        <taxon>Alphaproteobacteria</taxon>
        <taxon>Hyphomicrobiales</taxon>
        <taxon>Hyphomicrobiaceae</taxon>
        <taxon>Rhodomicrobium</taxon>
    </lineage>
</organism>
<name>E3I414_RHOVT</name>
<evidence type="ECO:0000313" key="5">
    <source>
        <dbReference type="EMBL" id="ADP72663.1"/>
    </source>
</evidence>
<dbReference type="KEGG" id="rva:Rvan_3483"/>
<evidence type="ECO:0000256" key="3">
    <source>
        <dbReference type="ARBA" id="ARBA00015086"/>
    </source>
</evidence>
<dbReference type="AlphaFoldDB" id="E3I414"/>
<dbReference type="Proteomes" id="UP000001399">
    <property type="component" value="Chromosome"/>
</dbReference>
<evidence type="ECO:0000313" key="6">
    <source>
        <dbReference type="Proteomes" id="UP000001399"/>
    </source>
</evidence>
<dbReference type="OrthoDB" id="7873810at2"/>
<proteinExistence type="inferred from homology"/>
<dbReference type="HOGENOM" id="CLU_219399_0_0_5"/>
<keyword evidence="6" id="KW-1185">Reference proteome</keyword>